<comment type="caution">
    <text evidence="1">The sequence shown here is derived from an EMBL/GenBank/DDBJ whole genome shotgun (WGS) entry which is preliminary data.</text>
</comment>
<accession>A0AAW2AFG1</accession>
<protein>
    <submittedName>
        <fullName evidence="1">Uncharacterized protein</fullName>
    </submittedName>
</protein>
<name>A0AAW2AFG1_CULAL</name>
<evidence type="ECO:0000313" key="1">
    <source>
        <dbReference type="EMBL" id="KAK9971758.1"/>
    </source>
</evidence>
<keyword evidence="2" id="KW-1185">Reference proteome</keyword>
<dbReference type="AlphaFoldDB" id="A0AAW2AFG1"/>
<gene>
    <name evidence="1" type="ORF">ABG768_025109</name>
</gene>
<evidence type="ECO:0000313" key="2">
    <source>
        <dbReference type="Proteomes" id="UP001479290"/>
    </source>
</evidence>
<dbReference type="EMBL" id="JAWDJR010000007">
    <property type="protein sequence ID" value="KAK9971758.1"/>
    <property type="molecule type" value="Genomic_DNA"/>
</dbReference>
<sequence length="59" mass="6318">QANMAQANQGGRNREHMNAIGTCGPFGGERCHIKADDETEVKCNGDLRSRSSDGLVINS</sequence>
<organism evidence="1 2">
    <name type="scientific">Culter alburnus</name>
    <name type="common">Topmouth culter</name>
    <dbReference type="NCBI Taxonomy" id="194366"/>
    <lineage>
        <taxon>Eukaryota</taxon>
        <taxon>Metazoa</taxon>
        <taxon>Chordata</taxon>
        <taxon>Craniata</taxon>
        <taxon>Vertebrata</taxon>
        <taxon>Euteleostomi</taxon>
        <taxon>Actinopterygii</taxon>
        <taxon>Neopterygii</taxon>
        <taxon>Teleostei</taxon>
        <taxon>Ostariophysi</taxon>
        <taxon>Cypriniformes</taxon>
        <taxon>Xenocyprididae</taxon>
        <taxon>Xenocypridinae</taxon>
        <taxon>Culter</taxon>
    </lineage>
</organism>
<dbReference type="Proteomes" id="UP001479290">
    <property type="component" value="Unassembled WGS sequence"/>
</dbReference>
<reference evidence="1 2" key="1">
    <citation type="submission" date="2024-05" db="EMBL/GenBank/DDBJ databases">
        <title>A high-quality chromosomal-level genome assembly of Topmouth culter (Culter alburnus).</title>
        <authorList>
            <person name="Zhao H."/>
        </authorList>
    </citation>
    <scope>NUCLEOTIDE SEQUENCE [LARGE SCALE GENOMIC DNA]</scope>
    <source>
        <strain evidence="1">CATC2023</strain>
        <tissue evidence="1">Muscle</tissue>
    </source>
</reference>
<feature type="non-terminal residue" evidence="1">
    <location>
        <position position="1"/>
    </location>
</feature>
<proteinExistence type="predicted"/>